<dbReference type="PANTHER" id="PTHR43133:SF46">
    <property type="entry name" value="RNA POLYMERASE SIGMA-70 FACTOR ECF SUBFAMILY"/>
    <property type="match status" value="1"/>
</dbReference>
<dbReference type="InterPro" id="IPR014284">
    <property type="entry name" value="RNA_pol_sigma-70_dom"/>
</dbReference>
<dbReference type="NCBIfam" id="TIGR02985">
    <property type="entry name" value="Sig70_bacteroi1"/>
    <property type="match status" value="1"/>
</dbReference>
<evidence type="ECO:0000259" key="6">
    <source>
        <dbReference type="Pfam" id="PF08281"/>
    </source>
</evidence>
<feature type="domain" description="RNA polymerase sigma factor 70 region 4 type 2" evidence="6">
    <location>
        <begin position="149"/>
        <end position="200"/>
    </location>
</feature>
<evidence type="ECO:0000256" key="2">
    <source>
        <dbReference type="ARBA" id="ARBA00023015"/>
    </source>
</evidence>
<keyword evidence="4" id="KW-0804">Transcription</keyword>
<reference evidence="7 8" key="1">
    <citation type="submission" date="2016-10" db="EMBL/GenBank/DDBJ databases">
        <authorList>
            <person name="de Groot N.N."/>
        </authorList>
    </citation>
    <scope>NUCLEOTIDE SEQUENCE [LARGE SCALE GENOMIC DNA]</scope>
    <source>
        <strain evidence="7 8">DSM 527</strain>
    </source>
</reference>
<dbReference type="Pfam" id="PF08281">
    <property type="entry name" value="Sigma70_r4_2"/>
    <property type="match status" value="1"/>
</dbReference>
<dbReference type="Gene3D" id="1.10.10.10">
    <property type="entry name" value="Winged helix-like DNA-binding domain superfamily/Winged helix DNA-binding domain"/>
    <property type="match status" value="1"/>
</dbReference>
<evidence type="ECO:0000256" key="3">
    <source>
        <dbReference type="ARBA" id="ARBA00023082"/>
    </source>
</evidence>
<sequence length="211" mass="25004">MISLLFFVSLYYQPGSARLKAYIIGNLHTYDDADLVALLLTGDRAAYECIYNKYWPLLYAYVYNRLKSKEVTEELIQEVFFSLWNRRAELRLQQTLSAYLYTAVKYQIFNYIKADKVRKTYASSFARYNEPLQDNSSEEHVAFADLTNALEKEVSRLPEKCQQVFRMSRNEHRSIHDIANALNISHKTVENHLTKALKHLRLAFREYFWFL</sequence>
<proteinExistence type="inferred from homology"/>
<dbReference type="EMBL" id="FNBN01000001">
    <property type="protein sequence ID" value="SDE91784.1"/>
    <property type="molecule type" value="Genomic_DNA"/>
</dbReference>
<dbReference type="SUPFAM" id="SSF88946">
    <property type="entry name" value="Sigma2 domain of RNA polymerase sigma factors"/>
    <property type="match status" value="1"/>
</dbReference>
<evidence type="ECO:0000313" key="8">
    <source>
        <dbReference type="Proteomes" id="UP000199045"/>
    </source>
</evidence>
<dbReference type="STRING" id="104663.SAMN04488121_101166"/>
<dbReference type="GO" id="GO:0003677">
    <property type="term" value="F:DNA binding"/>
    <property type="evidence" value="ECO:0007669"/>
    <property type="project" value="InterPro"/>
</dbReference>
<dbReference type="InterPro" id="IPR036388">
    <property type="entry name" value="WH-like_DNA-bd_sf"/>
</dbReference>
<dbReference type="SUPFAM" id="SSF88659">
    <property type="entry name" value="Sigma3 and sigma4 domains of RNA polymerase sigma factors"/>
    <property type="match status" value="1"/>
</dbReference>
<evidence type="ECO:0000256" key="4">
    <source>
        <dbReference type="ARBA" id="ARBA00023163"/>
    </source>
</evidence>
<dbReference type="AlphaFoldDB" id="A0A1G7GUM4"/>
<gene>
    <name evidence="7" type="ORF">SAMN04488121_101166</name>
</gene>
<evidence type="ECO:0000259" key="5">
    <source>
        <dbReference type="Pfam" id="PF04542"/>
    </source>
</evidence>
<comment type="similarity">
    <text evidence="1">Belongs to the sigma-70 factor family. ECF subfamily.</text>
</comment>
<organism evidence="7 8">
    <name type="scientific">Chitinophaga filiformis</name>
    <name type="common">Myxococcus filiformis</name>
    <name type="synonym">Flexibacter filiformis</name>
    <dbReference type="NCBI Taxonomy" id="104663"/>
    <lineage>
        <taxon>Bacteria</taxon>
        <taxon>Pseudomonadati</taxon>
        <taxon>Bacteroidota</taxon>
        <taxon>Chitinophagia</taxon>
        <taxon>Chitinophagales</taxon>
        <taxon>Chitinophagaceae</taxon>
        <taxon>Chitinophaga</taxon>
    </lineage>
</organism>
<keyword evidence="2" id="KW-0805">Transcription regulation</keyword>
<feature type="domain" description="RNA polymerase sigma-70 region 2" evidence="5">
    <location>
        <begin position="50"/>
        <end position="114"/>
    </location>
</feature>
<dbReference type="Gene3D" id="1.10.1740.10">
    <property type="match status" value="1"/>
</dbReference>
<dbReference type="InterPro" id="IPR014327">
    <property type="entry name" value="RNA_pol_sigma70_bacteroid"/>
</dbReference>
<dbReference type="PANTHER" id="PTHR43133">
    <property type="entry name" value="RNA POLYMERASE ECF-TYPE SIGMA FACTO"/>
    <property type="match status" value="1"/>
</dbReference>
<dbReference type="NCBIfam" id="TIGR02937">
    <property type="entry name" value="sigma70-ECF"/>
    <property type="match status" value="1"/>
</dbReference>
<dbReference type="InterPro" id="IPR007627">
    <property type="entry name" value="RNA_pol_sigma70_r2"/>
</dbReference>
<dbReference type="Pfam" id="PF04542">
    <property type="entry name" value="Sigma70_r2"/>
    <property type="match status" value="1"/>
</dbReference>
<dbReference type="InterPro" id="IPR039425">
    <property type="entry name" value="RNA_pol_sigma-70-like"/>
</dbReference>
<accession>A0A1G7GUM4</accession>
<evidence type="ECO:0000256" key="1">
    <source>
        <dbReference type="ARBA" id="ARBA00010641"/>
    </source>
</evidence>
<name>A0A1G7GUM4_CHIFI</name>
<protein>
    <submittedName>
        <fullName evidence="7">RNA polymerase sigma-70 factor, ECF subfamily</fullName>
    </submittedName>
</protein>
<keyword evidence="3" id="KW-0731">Sigma factor</keyword>
<dbReference type="InterPro" id="IPR013325">
    <property type="entry name" value="RNA_pol_sigma_r2"/>
</dbReference>
<dbReference type="GO" id="GO:0006352">
    <property type="term" value="P:DNA-templated transcription initiation"/>
    <property type="evidence" value="ECO:0007669"/>
    <property type="project" value="InterPro"/>
</dbReference>
<dbReference type="GO" id="GO:0016987">
    <property type="term" value="F:sigma factor activity"/>
    <property type="evidence" value="ECO:0007669"/>
    <property type="project" value="UniProtKB-KW"/>
</dbReference>
<dbReference type="OrthoDB" id="764619at2"/>
<dbReference type="RefSeq" id="WP_089828339.1">
    <property type="nucleotide sequence ID" value="NZ_FNBN01000001.1"/>
</dbReference>
<dbReference type="InterPro" id="IPR013324">
    <property type="entry name" value="RNA_pol_sigma_r3/r4-like"/>
</dbReference>
<dbReference type="Proteomes" id="UP000199045">
    <property type="component" value="Unassembled WGS sequence"/>
</dbReference>
<dbReference type="InterPro" id="IPR013249">
    <property type="entry name" value="RNA_pol_sigma70_r4_t2"/>
</dbReference>
<evidence type="ECO:0000313" key="7">
    <source>
        <dbReference type="EMBL" id="SDE91784.1"/>
    </source>
</evidence>